<dbReference type="GeneID" id="123037309"/>
<keyword evidence="3" id="KW-1185">Reference proteome</keyword>
<evidence type="ECO:0000313" key="2">
    <source>
        <dbReference type="EnsemblMetazoa" id="XP_044313308.1"/>
    </source>
</evidence>
<evidence type="ECO:0008006" key="4">
    <source>
        <dbReference type="Google" id="ProtNLM"/>
    </source>
</evidence>
<feature type="compositionally biased region" description="Pro residues" evidence="1">
    <location>
        <begin position="270"/>
        <end position="281"/>
    </location>
</feature>
<reference evidence="2" key="2">
    <citation type="submission" date="2025-05" db="UniProtKB">
        <authorList>
            <consortium name="EnsemblMetazoa"/>
        </authorList>
    </citation>
    <scope>IDENTIFICATION</scope>
</reference>
<dbReference type="RefSeq" id="XP_044313308.1">
    <property type="nucleotide sequence ID" value="XM_044457373.1"/>
</dbReference>
<feature type="compositionally biased region" description="Basic residues" evidence="1">
    <location>
        <begin position="88"/>
        <end position="105"/>
    </location>
</feature>
<feature type="compositionally biased region" description="Basic and acidic residues" evidence="1">
    <location>
        <begin position="42"/>
        <end position="87"/>
    </location>
</feature>
<reference evidence="3" key="1">
    <citation type="journal article" date="2021" name="Elife">
        <title>Highly contiguous assemblies of 101 drosophilid genomes.</title>
        <authorList>
            <person name="Kim B.Y."/>
            <person name="Wang J.R."/>
            <person name="Miller D.E."/>
            <person name="Barmina O."/>
            <person name="Delaney E."/>
            <person name="Thompson A."/>
            <person name="Comeault A.A."/>
            <person name="Peede D."/>
            <person name="D'Agostino E.R."/>
            <person name="Pelaez J."/>
            <person name="Aguilar J.M."/>
            <person name="Haji D."/>
            <person name="Matsunaga T."/>
            <person name="Armstrong E.E."/>
            <person name="Zych M."/>
            <person name="Ogawa Y."/>
            <person name="Stamenkovic-Radak M."/>
            <person name="Jelic M."/>
            <person name="Veselinovic M.S."/>
            <person name="Tanaskovic M."/>
            <person name="Eric P."/>
            <person name="Gao J.J."/>
            <person name="Katoh T.K."/>
            <person name="Toda M.J."/>
            <person name="Watabe H."/>
            <person name="Watada M."/>
            <person name="Davis J.S."/>
            <person name="Moyle L.C."/>
            <person name="Manoli G."/>
            <person name="Bertolini E."/>
            <person name="Kostal V."/>
            <person name="Hawley R.S."/>
            <person name="Takahashi A."/>
            <person name="Jones C.D."/>
            <person name="Price D.K."/>
            <person name="Whiteman N."/>
            <person name="Kopp A."/>
            <person name="Matute D.R."/>
            <person name="Petrov D.A."/>
        </authorList>
    </citation>
    <scope>NUCLEOTIDE SEQUENCE [LARGE SCALE GENOMIC DNA]</scope>
</reference>
<accession>A0ABM5J3A3</accession>
<organism evidence="2 3">
    <name type="scientific">Drosophila rhopaloa</name>
    <name type="common">Fruit fly</name>
    <dbReference type="NCBI Taxonomy" id="1041015"/>
    <lineage>
        <taxon>Eukaryota</taxon>
        <taxon>Metazoa</taxon>
        <taxon>Ecdysozoa</taxon>
        <taxon>Arthropoda</taxon>
        <taxon>Hexapoda</taxon>
        <taxon>Insecta</taxon>
        <taxon>Pterygota</taxon>
        <taxon>Neoptera</taxon>
        <taxon>Endopterygota</taxon>
        <taxon>Diptera</taxon>
        <taxon>Brachycera</taxon>
        <taxon>Muscomorpha</taxon>
        <taxon>Ephydroidea</taxon>
        <taxon>Drosophilidae</taxon>
        <taxon>Drosophila</taxon>
        <taxon>Sophophora</taxon>
    </lineage>
</organism>
<evidence type="ECO:0000256" key="1">
    <source>
        <dbReference type="SAM" id="MobiDB-lite"/>
    </source>
</evidence>
<feature type="compositionally biased region" description="Basic and acidic residues" evidence="1">
    <location>
        <begin position="430"/>
        <end position="440"/>
    </location>
</feature>
<protein>
    <recommendedName>
        <fullName evidence="4">Serine/arginine repetitive matrix protein 1-like</fullName>
    </recommendedName>
</protein>
<evidence type="ECO:0000313" key="3">
    <source>
        <dbReference type="Proteomes" id="UP001652680"/>
    </source>
</evidence>
<feature type="region of interest" description="Disordered" evidence="1">
    <location>
        <begin position="1"/>
        <end position="310"/>
    </location>
</feature>
<feature type="region of interest" description="Disordered" evidence="1">
    <location>
        <begin position="354"/>
        <end position="448"/>
    </location>
</feature>
<name>A0ABM5J3A3_DRORH</name>
<feature type="compositionally biased region" description="Polar residues" evidence="1">
    <location>
        <begin position="362"/>
        <end position="372"/>
    </location>
</feature>
<dbReference type="Proteomes" id="UP001652680">
    <property type="component" value="Unassembled WGS sequence"/>
</dbReference>
<sequence length="514" mass="57012">MVKEIASERANQIKKSGPEGPVAEQGRSEGCSEEAKGKRKHLVEDGRGKSQDAKGRGRADADDEGPVRGHEDESLYRRHIASSEERKRPGRKRKPRRPRKRRRRREAVPEHGTERLQKWEEEERQLWPTEVLVEAVPLIPGGMQGIPPTPRSGENEGASHGPEAPNQWVQSDGWVPHQYPNPHPKDWHEPPPTPRPQEWPEDDDRRSRSIAPHHVNRRRRPHAHRKWARPMTAHASNDQEVSRRRGRGQHKGIPLSSPPPCHPEAENPHPPKWTPARPPTPRHGQEVREEEPEEHIKEEGPRPGGGGEQWQYCRTEIPQAHVAHALNAFVAGGVQWRQHTVTWTWPVSDEAKATVGAETHSAGPSKSNQTGPQGAPRRRRVVAADTGDGGCPGERAMGVADTYGQPEGPNSSGRSPPQRHAAQWPGPHWCEWRPGRRADPGRTSPRRSGQLAYWSSRLTVPAVIPTSPATLAVIPISPAASAVIPISCAGYRAVGPKGATWNNATTSRAGRRRG</sequence>
<feature type="compositionally biased region" description="Basic residues" evidence="1">
    <location>
        <begin position="214"/>
        <end position="228"/>
    </location>
</feature>
<dbReference type="EnsemblMetazoa" id="XM_044457373.1">
    <property type="protein sequence ID" value="XP_044313308.1"/>
    <property type="gene ID" value="LOC123037309"/>
</dbReference>
<proteinExistence type="predicted"/>
<feature type="compositionally biased region" description="Basic and acidic residues" evidence="1">
    <location>
        <begin position="106"/>
        <end position="125"/>
    </location>
</feature>